<evidence type="ECO:0000313" key="3">
    <source>
        <dbReference type="Proteomes" id="UP000249177"/>
    </source>
</evidence>
<name>A0A2W7TTI7_9FLAO</name>
<dbReference type="OrthoDB" id="9759819at2"/>
<evidence type="ECO:0000313" key="2">
    <source>
        <dbReference type="EMBL" id="PZX93581.1"/>
    </source>
</evidence>
<dbReference type="Proteomes" id="UP000249177">
    <property type="component" value="Unassembled WGS sequence"/>
</dbReference>
<dbReference type="RefSeq" id="WP_111409826.1">
    <property type="nucleotide sequence ID" value="NZ_QKXH01000005.1"/>
</dbReference>
<evidence type="ECO:0000259" key="1">
    <source>
        <dbReference type="Pfam" id="PF18135"/>
    </source>
</evidence>
<reference evidence="2 3" key="1">
    <citation type="submission" date="2018-06" db="EMBL/GenBank/DDBJ databases">
        <title>Flavobacterium sp IMCC34762, genome.</title>
        <authorList>
            <person name="Joung Y."/>
            <person name="Cho J."/>
            <person name="Song J."/>
        </authorList>
    </citation>
    <scope>NUCLEOTIDE SEQUENCE [LARGE SCALE GENOMIC DNA]</scope>
    <source>
        <strain evidence="2 3">IMCC34762</strain>
    </source>
</reference>
<keyword evidence="3" id="KW-1185">Reference proteome</keyword>
<sequence length="162" mass="18828">MTLDQYLSGISSAYKLSIEPELYDTRIPNLTQEMIDKIAHKTGLHFILAKDPEGNVCMANNKEVRLEFREAFTSIDILDYAYAILHSSTFRSTNKESLKKNFPYPKNEESFWKLAELGSQIKKIHSLENLKAEEFITYQQKITLALLETDKLIKRIDEIKHE</sequence>
<dbReference type="EMBL" id="QKXH01000005">
    <property type="protein sequence ID" value="PZX93581.1"/>
    <property type="molecule type" value="Genomic_DNA"/>
</dbReference>
<organism evidence="2 3">
    <name type="scientific">Flavobacterium aquariorum</name>
    <dbReference type="NCBI Taxonomy" id="2217670"/>
    <lineage>
        <taxon>Bacteria</taxon>
        <taxon>Pseudomonadati</taxon>
        <taxon>Bacteroidota</taxon>
        <taxon>Flavobacteriia</taxon>
        <taxon>Flavobacteriales</taxon>
        <taxon>Flavobacteriaceae</taxon>
        <taxon>Flavobacterium</taxon>
    </lineage>
</organism>
<proteinExistence type="predicted"/>
<dbReference type="Pfam" id="PF18135">
    <property type="entry name" value="Type_ISP_C"/>
    <property type="match status" value="1"/>
</dbReference>
<gene>
    <name evidence="2" type="ORF">DOS84_09180</name>
</gene>
<dbReference type="AlphaFoldDB" id="A0A2W7TTI7"/>
<dbReference type="InterPro" id="IPR041635">
    <property type="entry name" value="Type_ISP_LLaBIII_C"/>
</dbReference>
<protein>
    <recommendedName>
        <fullName evidence="1">Type ISP restriction-modification enzyme LLaBIII C-terminal specificity domain-containing protein</fullName>
    </recommendedName>
</protein>
<feature type="domain" description="Type ISP restriction-modification enzyme LLaBIII C-terminal specificity" evidence="1">
    <location>
        <begin position="20"/>
        <end position="140"/>
    </location>
</feature>
<accession>A0A2W7TTI7</accession>
<comment type="caution">
    <text evidence="2">The sequence shown here is derived from an EMBL/GenBank/DDBJ whole genome shotgun (WGS) entry which is preliminary data.</text>
</comment>